<evidence type="ECO:0000313" key="12">
    <source>
        <dbReference type="EMBL" id="KOS13125.1"/>
    </source>
</evidence>
<keyword evidence="2 10" id="KW-0812">Transmembrane</keyword>
<evidence type="ECO:0000313" key="13">
    <source>
        <dbReference type="Proteomes" id="UP000037751"/>
    </source>
</evidence>
<feature type="region of interest" description="Disordered" evidence="9">
    <location>
        <begin position="199"/>
        <end position="246"/>
    </location>
</feature>
<evidence type="ECO:0000256" key="10">
    <source>
        <dbReference type="SAM" id="Phobius"/>
    </source>
</evidence>
<evidence type="ECO:0008006" key="14">
    <source>
        <dbReference type="Google" id="ProtNLM"/>
    </source>
</evidence>
<evidence type="ECO:0000256" key="7">
    <source>
        <dbReference type="ARBA" id="ARBA00037565"/>
    </source>
</evidence>
<keyword evidence="4" id="KW-0256">Endoplasmic reticulum</keyword>
<feature type="chain" id="PRO_5005839234" description="Translocon-associated protein subunit alpha" evidence="11">
    <location>
        <begin position="22"/>
        <end position="246"/>
    </location>
</feature>
<keyword evidence="6 10" id="KW-0472">Membrane</keyword>
<reference evidence="12 13" key="1">
    <citation type="submission" date="2015-07" db="EMBL/GenBank/DDBJ databases">
        <title>Draft Genome Sequence of Malassezia furfur CBS1878 and Malassezia pachydermatis CBS1879.</title>
        <authorList>
            <person name="Triana S."/>
            <person name="Ohm R."/>
            <person name="Gonzalez A."/>
            <person name="DeCock H."/>
            <person name="Restrepo S."/>
            <person name="Celis A."/>
        </authorList>
    </citation>
    <scope>NUCLEOTIDE SEQUENCE [LARGE SCALE GENOMIC DNA]</scope>
    <source>
        <strain evidence="12 13">CBS 1879</strain>
    </source>
</reference>
<feature type="signal peptide" evidence="11">
    <location>
        <begin position="1"/>
        <end position="21"/>
    </location>
</feature>
<comment type="similarity">
    <text evidence="8">Belongs to the IRC22 family.</text>
</comment>
<dbReference type="PANTHER" id="PTHR12924">
    <property type="entry name" value="TRANSLOCON-ASSOCIATED PROTEIN, ALPHA SUBUNIT"/>
    <property type="match status" value="1"/>
</dbReference>
<dbReference type="OrthoDB" id="1926781at2759"/>
<dbReference type="RefSeq" id="XP_017990757.1">
    <property type="nucleotide sequence ID" value="XM_018136017.1"/>
</dbReference>
<dbReference type="AlphaFoldDB" id="A0A0M9VNA8"/>
<evidence type="ECO:0000256" key="4">
    <source>
        <dbReference type="ARBA" id="ARBA00022824"/>
    </source>
</evidence>
<evidence type="ECO:0000256" key="11">
    <source>
        <dbReference type="SAM" id="SignalP"/>
    </source>
</evidence>
<evidence type="ECO:0000256" key="3">
    <source>
        <dbReference type="ARBA" id="ARBA00022729"/>
    </source>
</evidence>
<evidence type="ECO:0000256" key="5">
    <source>
        <dbReference type="ARBA" id="ARBA00022989"/>
    </source>
</evidence>
<evidence type="ECO:0000256" key="1">
    <source>
        <dbReference type="ARBA" id="ARBA00004115"/>
    </source>
</evidence>
<dbReference type="PANTHER" id="PTHR12924:SF0">
    <property type="entry name" value="TRANSLOCON-ASSOCIATED PROTEIN SUBUNIT ALPHA"/>
    <property type="match status" value="1"/>
</dbReference>
<comment type="subcellular location">
    <subcellularLocation>
        <location evidence="1">Endoplasmic reticulum membrane</location>
        <topology evidence="1">Single-pass type I membrane protein</topology>
    </subcellularLocation>
</comment>
<dbReference type="Pfam" id="PF03896">
    <property type="entry name" value="TRAP_alpha"/>
    <property type="match status" value="1"/>
</dbReference>
<protein>
    <recommendedName>
        <fullName evidence="14">Translocon-associated protein subunit alpha</fullName>
    </recommendedName>
</protein>
<dbReference type="GeneID" id="28727892"/>
<keyword evidence="5 10" id="KW-1133">Transmembrane helix</keyword>
<accession>A0A0M9VNA8</accession>
<proteinExistence type="inferred from homology"/>
<dbReference type="InterPro" id="IPR005595">
    <property type="entry name" value="TRAP_alpha"/>
</dbReference>
<evidence type="ECO:0000256" key="8">
    <source>
        <dbReference type="ARBA" id="ARBA00038311"/>
    </source>
</evidence>
<evidence type="ECO:0000256" key="9">
    <source>
        <dbReference type="SAM" id="MobiDB-lite"/>
    </source>
</evidence>
<dbReference type="VEuPathDB" id="FungiDB:Malapachy_1513"/>
<organism evidence="12 13">
    <name type="scientific">Malassezia pachydermatis</name>
    <dbReference type="NCBI Taxonomy" id="77020"/>
    <lineage>
        <taxon>Eukaryota</taxon>
        <taxon>Fungi</taxon>
        <taxon>Dikarya</taxon>
        <taxon>Basidiomycota</taxon>
        <taxon>Ustilaginomycotina</taxon>
        <taxon>Malasseziomycetes</taxon>
        <taxon>Malasseziales</taxon>
        <taxon>Malasseziaceae</taxon>
        <taxon>Malassezia</taxon>
    </lineage>
</organism>
<comment type="function">
    <text evidence="7">Is probably involved in a pathway contributing to genomic integrity.</text>
</comment>
<keyword evidence="3 11" id="KW-0732">Signal</keyword>
<feature type="transmembrane region" description="Helical" evidence="10">
    <location>
        <begin position="166"/>
        <end position="184"/>
    </location>
</feature>
<keyword evidence="13" id="KW-1185">Reference proteome</keyword>
<dbReference type="EMBL" id="LGAV01000007">
    <property type="protein sequence ID" value="KOS13125.1"/>
    <property type="molecule type" value="Genomic_DNA"/>
</dbReference>
<evidence type="ECO:0000256" key="2">
    <source>
        <dbReference type="ARBA" id="ARBA00022692"/>
    </source>
</evidence>
<sequence length="246" mass="27305">MRVTSLLTALAGLCALPVALAAAAEDAPELQVTTTFPNNPFNIVKNGQANRVVFTITTPRGTDRALAIESVTGAFLDPARPEGHKRHVLRNMTTTKLRDVTVHQPNGQPLQLPYNFFSEFKPQKLDVEFRASVIDQSSSAKYNMQLYRGSVVVEEPKQSLFDLQLLSVYAIMLAFTGGVAYMLYQMYLEPLVRSKAAKRKEAKHATPKVPVTAATGKNGKSYDEDWIPEQSSSRNLRPRKQRGGRK</sequence>
<name>A0A0M9VNA8_9BASI</name>
<dbReference type="GO" id="GO:0005789">
    <property type="term" value="C:endoplasmic reticulum membrane"/>
    <property type="evidence" value="ECO:0007669"/>
    <property type="project" value="UniProtKB-SubCell"/>
</dbReference>
<gene>
    <name evidence="12" type="ORF">Malapachy_1513</name>
</gene>
<comment type="caution">
    <text evidence="12">The sequence shown here is derived from an EMBL/GenBank/DDBJ whole genome shotgun (WGS) entry which is preliminary data.</text>
</comment>
<dbReference type="Proteomes" id="UP000037751">
    <property type="component" value="Unassembled WGS sequence"/>
</dbReference>
<evidence type="ECO:0000256" key="6">
    <source>
        <dbReference type="ARBA" id="ARBA00023136"/>
    </source>
</evidence>
<feature type="compositionally biased region" description="Basic residues" evidence="9">
    <location>
        <begin position="236"/>
        <end position="246"/>
    </location>
</feature>